<dbReference type="RefSeq" id="WP_394478311.1">
    <property type="nucleotide sequence ID" value="NZ_JBIGHV010000003.1"/>
</dbReference>
<keyword evidence="2" id="KW-1185">Reference proteome</keyword>
<evidence type="ECO:0000313" key="1">
    <source>
        <dbReference type="EMBL" id="MFG6430221.1"/>
    </source>
</evidence>
<gene>
    <name evidence="1" type="ORF">ACG00Y_09875</name>
</gene>
<reference evidence="1 2" key="1">
    <citation type="submission" date="2024-08" db="EMBL/GenBank/DDBJ databases">
        <authorList>
            <person name="Lu H."/>
        </authorList>
    </citation>
    <scope>NUCLEOTIDE SEQUENCE [LARGE SCALE GENOMIC DNA]</scope>
    <source>
        <strain evidence="1 2">LYH14W</strain>
    </source>
</reference>
<evidence type="ECO:0000313" key="2">
    <source>
        <dbReference type="Proteomes" id="UP001606210"/>
    </source>
</evidence>
<comment type="caution">
    <text evidence="1">The sequence shown here is derived from an EMBL/GenBank/DDBJ whole genome shotgun (WGS) entry which is preliminary data.</text>
</comment>
<sequence length="813" mass="90127">MSTAARPIGNRRPPPEHERLLEAVHIARPGDTLGLALASVDTRSRQSMAQQALRWTYLLRSRQRWLRDAKVRDQHQVTAAETLRILGLEPDDLLALGEADSLVVRVPYRHEALCWEGRIFPWEYVLAAATREQRRAAADGPRPLTVIRELQVQHEVEGDWQPVPREAVVFPAWKDFRVLVVNALPTELCERWTVDAELKNLAAALPPDVPAPRVLNYPSLEELTAELAARPPHLLHVAGMDSHQGLREVGSLIGKTALVEAPDADGADAPSRVQFIDDLLADSRRVLDGLLLRGGKGYPRLVHAQALAIAVAKAVGSTPPYLTTLNVWNSAARLAPMLIAEGASRAALGFQDAFEDSLAEYAITQLLRQLFVTGFDLPKAFAKVWEEVRALPESVDATGVTLWLDGPVFVDPATKAAHAAHGLALVDSARKPASAEVRCAIEPFPELNYAVLHNAQPLFRRFVLSCDAPGQAEPLDVEVAVHMGTEEARYEKRVVMQHERENLTKDIHVPLTADVARGVHEAINTSLQVRVRQGGRVLYHDSHRLRLLPVDQWRDNRRDGQWLPSFVLPRDPAVVGAVSQSQRYNRVLRDDPTAGFEGYQCVPDSAVTASGRIDEELLRGVDRQVEAIWATLLHDWQLGYINPPPSYSKQLDSQRLRMPSTVLADRAGTCIDLALLFAACLELVDIYPVVFLLEGHALPGWWRHPSFREEYMQMTGNYSGAVQADASGSSAANAQTVPWHAGRASWDEVRGLILDRKLVPIETVRLTEHCGFVEAIESGVEALSDSADYDSMLDIITARQRQITPLPLLRDEQ</sequence>
<dbReference type="EMBL" id="JBIGHV010000003">
    <property type="protein sequence ID" value="MFG6430221.1"/>
    <property type="molecule type" value="Genomic_DNA"/>
</dbReference>
<organism evidence="1 2">
    <name type="scientific">Pelomonas parva</name>
    <dbReference type="NCBI Taxonomy" id="3299032"/>
    <lineage>
        <taxon>Bacteria</taxon>
        <taxon>Pseudomonadati</taxon>
        <taxon>Pseudomonadota</taxon>
        <taxon>Betaproteobacteria</taxon>
        <taxon>Burkholderiales</taxon>
        <taxon>Sphaerotilaceae</taxon>
        <taxon>Roseateles</taxon>
    </lineage>
</organism>
<name>A0ABW7F0R5_9BURK</name>
<dbReference type="Proteomes" id="UP001606210">
    <property type="component" value="Unassembled WGS sequence"/>
</dbReference>
<proteinExistence type="predicted"/>
<protein>
    <recommendedName>
        <fullName evidence="3">Transglutaminase-like domain-containing protein</fullName>
    </recommendedName>
</protein>
<accession>A0ABW7F0R5</accession>
<evidence type="ECO:0008006" key="3">
    <source>
        <dbReference type="Google" id="ProtNLM"/>
    </source>
</evidence>